<comment type="function">
    <text evidence="2">Functions as a ribosomal silencing factor. Interacts with ribosomal protein uL14 (rplN), blocking formation of intersubunit bridge B8. Prevents association of the 30S and 50S ribosomal subunits and the formation of functional ribosomes, thus repressing translation.</text>
</comment>
<evidence type="ECO:0000256" key="2">
    <source>
        <dbReference type="HAMAP-Rule" id="MF_01477"/>
    </source>
</evidence>
<proteinExistence type="inferred from homology"/>
<dbReference type="HAMAP" id="MF_01477">
    <property type="entry name" value="Iojap_RsfS"/>
    <property type="match status" value="1"/>
</dbReference>
<dbReference type="InterPro" id="IPR004394">
    <property type="entry name" value="Iojap/RsfS/C7orf30"/>
</dbReference>
<sequence>MTGLFPDMTSEDLLAHILASLEDDKAEEITTIDLRGKSSMADYMVVCSGRSTRQVSAISDKLRDRLKQDFGRTVRLEGKEQGDWVLIDAGDIIVHVFRPEVREFYQIEKMWMTPDNVTART</sequence>
<comment type="similarity">
    <text evidence="1 2">Belongs to the Iojap/RsfS family.</text>
</comment>
<organism evidence="3 4">
    <name type="scientific">Rhodovulum bhavnagarense</name>
    <dbReference type="NCBI Taxonomy" id="992286"/>
    <lineage>
        <taxon>Bacteria</taxon>
        <taxon>Pseudomonadati</taxon>
        <taxon>Pseudomonadota</taxon>
        <taxon>Alphaproteobacteria</taxon>
        <taxon>Rhodobacterales</taxon>
        <taxon>Paracoccaceae</taxon>
        <taxon>Rhodovulum</taxon>
    </lineage>
</organism>
<dbReference type="GO" id="GO:0042256">
    <property type="term" value="P:cytosolic ribosome assembly"/>
    <property type="evidence" value="ECO:0007669"/>
    <property type="project" value="UniProtKB-UniRule"/>
</dbReference>
<dbReference type="Proteomes" id="UP000295050">
    <property type="component" value="Unassembled WGS sequence"/>
</dbReference>
<dbReference type="SUPFAM" id="SSF81301">
    <property type="entry name" value="Nucleotidyltransferase"/>
    <property type="match status" value="1"/>
</dbReference>
<name>A0A4R2RD78_9RHOB</name>
<accession>A0A4R2RD78</accession>
<evidence type="ECO:0000313" key="4">
    <source>
        <dbReference type="Proteomes" id="UP000295050"/>
    </source>
</evidence>
<dbReference type="GO" id="GO:0005737">
    <property type="term" value="C:cytoplasm"/>
    <property type="evidence" value="ECO:0007669"/>
    <property type="project" value="UniProtKB-SubCell"/>
</dbReference>
<dbReference type="InterPro" id="IPR043519">
    <property type="entry name" value="NT_sf"/>
</dbReference>
<dbReference type="GO" id="GO:0017148">
    <property type="term" value="P:negative regulation of translation"/>
    <property type="evidence" value="ECO:0007669"/>
    <property type="project" value="UniProtKB-UniRule"/>
</dbReference>
<keyword evidence="2" id="KW-0810">Translation regulation</keyword>
<dbReference type="GO" id="GO:0090071">
    <property type="term" value="P:negative regulation of ribosome biogenesis"/>
    <property type="evidence" value="ECO:0007669"/>
    <property type="project" value="UniProtKB-UniRule"/>
</dbReference>
<comment type="subunit">
    <text evidence="2">Interacts with ribosomal protein uL14 (rplN).</text>
</comment>
<keyword evidence="2" id="KW-0963">Cytoplasm</keyword>
<dbReference type="AlphaFoldDB" id="A0A4R2RD78"/>
<evidence type="ECO:0000256" key="1">
    <source>
        <dbReference type="ARBA" id="ARBA00010574"/>
    </source>
</evidence>
<comment type="caution">
    <text evidence="3">The sequence shown here is derived from an EMBL/GenBank/DDBJ whole genome shotgun (WGS) entry which is preliminary data.</text>
</comment>
<dbReference type="GO" id="GO:0043023">
    <property type="term" value="F:ribosomal large subunit binding"/>
    <property type="evidence" value="ECO:0007669"/>
    <property type="project" value="TreeGrafter"/>
</dbReference>
<keyword evidence="4" id="KW-1185">Reference proteome</keyword>
<dbReference type="NCBIfam" id="TIGR00090">
    <property type="entry name" value="rsfS_iojap_ybeB"/>
    <property type="match status" value="1"/>
</dbReference>
<dbReference type="PANTHER" id="PTHR21043:SF0">
    <property type="entry name" value="MITOCHONDRIAL ASSEMBLY OF RIBOSOMAL LARGE SUBUNIT PROTEIN 1"/>
    <property type="match status" value="1"/>
</dbReference>
<dbReference type="Pfam" id="PF02410">
    <property type="entry name" value="RsfS"/>
    <property type="match status" value="1"/>
</dbReference>
<gene>
    <name evidence="2" type="primary">rsfS</name>
    <name evidence="3" type="ORF">EV663_11413</name>
</gene>
<dbReference type="Gene3D" id="3.30.460.10">
    <property type="entry name" value="Beta Polymerase, domain 2"/>
    <property type="match status" value="1"/>
</dbReference>
<keyword evidence="2" id="KW-0678">Repressor</keyword>
<reference evidence="3 4" key="1">
    <citation type="submission" date="2019-03" db="EMBL/GenBank/DDBJ databases">
        <title>Genomic Encyclopedia of Type Strains, Phase IV (KMG-IV): sequencing the most valuable type-strain genomes for metagenomic binning, comparative biology and taxonomic classification.</title>
        <authorList>
            <person name="Goeker M."/>
        </authorList>
    </citation>
    <scope>NUCLEOTIDE SEQUENCE [LARGE SCALE GENOMIC DNA]</scope>
    <source>
        <strain evidence="3 4">DSM 24766</strain>
    </source>
</reference>
<evidence type="ECO:0000313" key="3">
    <source>
        <dbReference type="EMBL" id="TCP59917.1"/>
    </source>
</evidence>
<dbReference type="EMBL" id="SLXU01000014">
    <property type="protein sequence ID" value="TCP59917.1"/>
    <property type="molecule type" value="Genomic_DNA"/>
</dbReference>
<protein>
    <recommendedName>
        <fullName evidence="2">Ribosomal silencing factor RsfS</fullName>
    </recommendedName>
</protein>
<dbReference type="PANTHER" id="PTHR21043">
    <property type="entry name" value="IOJAP SUPERFAMILY ORTHOLOG"/>
    <property type="match status" value="1"/>
</dbReference>
<comment type="subcellular location">
    <subcellularLocation>
        <location evidence="2">Cytoplasm</location>
    </subcellularLocation>
</comment>